<evidence type="ECO:0000313" key="3">
    <source>
        <dbReference type="EMBL" id="CAL1538797.1"/>
    </source>
</evidence>
<sequence>MSNNSAPQRVRRNGSPSTTKQGPIKAVKAFSLKHGTQHKTASSPSPRESHQIWSRKSPDSRVSPERKSPAGTPVTCISSFSCISTSIHSQLPQSPNNSVPSVSKDRANKSHKHSPVAGKWRASSVDTVVPSYLTGQWPKDINNYHHYQSDGVFMCDKSTQTVAELEGKPEKRKKGHKRSASFGQGDQLKLQFIKQHLQKSKEGSKHTDGKLRSSPIPGKHSALSLTAPPALCSQHTKAILISAGHIPRHNMNRFQRNSVEGLNMEIEKLVSSVKAVNLSTWESDVDDHVFREIPDGHRAPVPEITRPSSTRSIDTQTPSGQLDHLLTPYTITVSRPASISPVTPSRPKSVDGQNPPRSRSDSTESKSSKENSPEPNAYLSSPKLEASCPFVREPPDGCEKITVVEESRRPLIKEPMLFSPVKPNQFVFKQSQGSAFCPLIKRYHEFTLNYGVPSPPVLSGIDG</sequence>
<feature type="compositionally biased region" description="Basic and acidic residues" evidence="2">
    <location>
        <begin position="358"/>
        <end position="372"/>
    </location>
</feature>
<feature type="compositionally biased region" description="Basic and acidic residues" evidence="2">
    <location>
        <begin position="199"/>
        <end position="211"/>
    </location>
</feature>
<name>A0AAV2HZ65_LYMST</name>
<feature type="region of interest" description="Disordered" evidence="2">
    <location>
        <begin position="293"/>
        <end position="383"/>
    </location>
</feature>
<dbReference type="Pfam" id="PF15388">
    <property type="entry name" value="FAM117"/>
    <property type="match status" value="1"/>
</dbReference>
<feature type="compositionally biased region" description="Polar residues" evidence="2">
    <location>
        <begin position="38"/>
        <end position="54"/>
    </location>
</feature>
<dbReference type="PANTHER" id="PTHR14972:SF8">
    <property type="entry name" value="GLUCOCORTICOID-INDUCED TRANSCRIPT 1 PROTEIN-LIKE ISOFORM X1"/>
    <property type="match status" value="1"/>
</dbReference>
<gene>
    <name evidence="3" type="ORF">GSLYS_00012618001</name>
</gene>
<dbReference type="InterPro" id="IPR026642">
    <property type="entry name" value="Glcci1/FAM117"/>
</dbReference>
<evidence type="ECO:0000256" key="2">
    <source>
        <dbReference type="SAM" id="MobiDB-lite"/>
    </source>
</evidence>
<keyword evidence="1" id="KW-0597">Phosphoprotein</keyword>
<comment type="caution">
    <text evidence="3">The sequence shown here is derived from an EMBL/GenBank/DDBJ whole genome shotgun (WGS) entry which is preliminary data.</text>
</comment>
<accession>A0AAV2HZ65</accession>
<protein>
    <submittedName>
        <fullName evidence="3">Uncharacterized protein</fullName>
    </submittedName>
</protein>
<evidence type="ECO:0000256" key="1">
    <source>
        <dbReference type="ARBA" id="ARBA00022553"/>
    </source>
</evidence>
<dbReference type="PANTHER" id="PTHR14972">
    <property type="entry name" value="AGAP011572-PA"/>
    <property type="match status" value="1"/>
</dbReference>
<feature type="compositionally biased region" description="Low complexity" evidence="2">
    <location>
        <begin position="87"/>
        <end position="102"/>
    </location>
</feature>
<feature type="region of interest" description="Disordered" evidence="2">
    <location>
        <begin position="87"/>
        <end position="121"/>
    </location>
</feature>
<feature type="region of interest" description="Disordered" evidence="2">
    <location>
        <begin position="1"/>
        <end position="75"/>
    </location>
</feature>
<dbReference type="AlphaFoldDB" id="A0AAV2HZ65"/>
<evidence type="ECO:0000313" key="4">
    <source>
        <dbReference type="Proteomes" id="UP001497497"/>
    </source>
</evidence>
<reference evidence="3 4" key="1">
    <citation type="submission" date="2024-04" db="EMBL/GenBank/DDBJ databases">
        <authorList>
            <consortium name="Genoscope - CEA"/>
            <person name="William W."/>
        </authorList>
    </citation>
    <scope>NUCLEOTIDE SEQUENCE [LARGE SCALE GENOMIC DNA]</scope>
</reference>
<keyword evidence="4" id="KW-1185">Reference proteome</keyword>
<dbReference type="Proteomes" id="UP001497497">
    <property type="component" value="Unassembled WGS sequence"/>
</dbReference>
<feature type="region of interest" description="Disordered" evidence="2">
    <location>
        <begin position="164"/>
        <end position="220"/>
    </location>
</feature>
<feature type="compositionally biased region" description="Basic and acidic residues" evidence="2">
    <location>
        <begin position="56"/>
        <end position="68"/>
    </location>
</feature>
<dbReference type="EMBL" id="CAXITT010000312">
    <property type="protein sequence ID" value="CAL1538797.1"/>
    <property type="molecule type" value="Genomic_DNA"/>
</dbReference>
<organism evidence="3 4">
    <name type="scientific">Lymnaea stagnalis</name>
    <name type="common">Great pond snail</name>
    <name type="synonym">Helix stagnalis</name>
    <dbReference type="NCBI Taxonomy" id="6523"/>
    <lineage>
        <taxon>Eukaryota</taxon>
        <taxon>Metazoa</taxon>
        <taxon>Spiralia</taxon>
        <taxon>Lophotrochozoa</taxon>
        <taxon>Mollusca</taxon>
        <taxon>Gastropoda</taxon>
        <taxon>Heterobranchia</taxon>
        <taxon>Euthyneura</taxon>
        <taxon>Panpulmonata</taxon>
        <taxon>Hygrophila</taxon>
        <taxon>Lymnaeoidea</taxon>
        <taxon>Lymnaeidae</taxon>
        <taxon>Lymnaea</taxon>
    </lineage>
</organism>
<proteinExistence type="predicted"/>
<feature type="compositionally biased region" description="Basic residues" evidence="2">
    <location>
        <begin position="170"/>
        <end position="179"/>
    </location>
</feature>
<feature type="compositionally biased region" description="Polar residues" evidence="2">
    <location>
        <begin position="329"/>
        <end position="343"/>
    </location>
</feature>
<feature type="compositionally biased region" description="Polar residues" evidence="2">
    <location>
        <begin position="306"/>
        <end position="320"/>
    </location>
</feature>